<dbReference type="InterPro" id="IPR002018">
    <property type="entry name" value="CarbesteraseB"/>
</dbReference>
<dbReference type="AlphaFoldDB" id="A0A7E4VDT8"/>
<accession>A0A7E4VDT8</accession>
<sequence>MSQLALQTQHSTMVDGACVVVGRCEGAAFKNSDNGDERDENSISEKLSASEPTHAYELFYIFNLTVFNQFSPNENDVEFTRILVETMAAFVETGNPSIDDIPWAKTTTSEYLDFNPFNPQMKMGFMEKNYQAWMFLDGI</sequence>
<evidence type="ECO:0000259" key="1">
    <source>
        <dbReference type="Pfam" id="PF00135"/>
    </source>
</evidence>
<protein>
    <submittedName>
        <fullName evidence="3">COesterase domain-containing protein</fullName>
    </submittedName>
</protein>
<feature type="domain" description="Carboxylesterase type B" evidence="1">
    <location>
        <begin position="48"/>
        <end position="133"/>
    </location>
</feature>
<dbReference type="Proteomes" id="UP000492821">
    <property type="component" value="Unassembled WGS sequence"/>
</dbReference>
<reference evidence="3" key="2">
    <citation type="submission" date="2020-10" db="UniProtKB">
        <authorList>
            <consortium name="WormBaseParasite"/>
        </authorList>
    </citation>
    <scope>IDENTIFICATION</scope>
</reference>
<name>A0A7E4VDT8_PANRE</name>
<keyword evidence="2" id="KW-1185">Reference proteome</keyword>
<proteinExistence type="predicted"/>
<dbReference type="SUPFAM" id="SSF53474">
    <property type="entry name" value="alpha/beta-Hydrolases"/>
    <property type="match status" value="1"/>
</dbReference>
<dbReference type="Gene3D" id="3.40.50.1820">
    <property type="entry name" value="alpha/beta hydrolase"/>
    <property type="match status" value="1"/>
</dbReference>
<evidence type="ECO:0000313" key="3">
    <source>
        <dbReference type="WBParaSite" id="Pan_g1966.t1"/>
    </source>
</evidence>
<dbReference type="Pfam" id="PF00135">
    <property type="entry name" value="COesterase"/>
    <property type="match status" value="1"/>
</dbReference>
<dbReference type="WBParaSite" id="Pan_g1966.t1">
    <property type="protein sequence ID" value="Pan_g1966.t1"/>
    <property type="gene ID" value="Pan_g1966"/>
</dbReference>
<reference evidence="2" key="1">
    <citation type="journal article" date="2013" name="Genetics">
        <title>The draft genome and transcriptome of Panagrellus redivivus are shaped by the harsh demands of a free-living lifestyle.</title>
        <authorList>
            <person name="Srinivasan J."/>
            <person name="Dillman A.R."/>
            <person name="Macchietto M.G."/>
            <person name="Heikkinen L."/>
            <person name="Lakso M."/>
            <person name="Fracchia K.M."/>
            <person name="Antoshechkin I."/>
            <person name="Mortazavi A."/>
            <person name="Wong G."/>
            <person name="Sternberg P.W."/>
        </authorList>
    </citation>
    <scope>NUCLEOTIDE SEQUENCE [LARGE SCALE GENOMIC DNA]</scope>
    <source>
        <strain evidence="2">MT8872</strain>
    </source>
</reference>
<dbReference type="InterPro" id="IPR029058">
    <property type="entry name" value="AB_hydrolase_fold"/>
</dbReference>
<organism evidence="2 3">
    <name type="scientific">Panagrellus redivivus</name>
    <name type="common">Microworm</name>
    <dbReference type="NCBI Taxonomy" id="6233"/>
    <lineage>
        <taxon>Eukaryota</taxon>
        <taxon>Metazoa</taxon>
        <taxon>Ecdysozoa</taxon>
        <taxon>Nematoda</taxon>
        <taxon>Chromadorea</taxon>
        <taxon>Rhabditida</taxon>
        <taxon>Tylenchina</taxon>
        <taxon>Panagrolaimomorpha</taxon>
        <taxon>Panagrolaimoidea</taxon>
        <taxon>Panagrolaimidae</taxon>
        <taxon>Panagrellus</taxon>
    </lineage>
</organism>
<evidence type="ECO:0000313" key="2">
    <source>
        <dbReference type="Proteomes" id="UP000492821"/>
    </source>
</evidence>